<gene>
    <name evidence="1" type="ORF">SAMN06297397_2810</name>
</gene>
<proteinExistence type="predicted"/>
<dbReference type="Proteomes" id="UP000192328">
    <property type="component" value="Unassembled WGS sequence"/>
</dbReference>
<evidence type="ECO:0000313" key="2">
    <source>
        <dbReference type="Proteomes" id="UP000192328"/>
    </source>
</evidence>
<reference evidence="1" key="1">
    <citation type="submission" date="2017-04" db="EMBL/GenBank/DDBJ databases">
        <authorList>
            <person name="Varghese N."/>
            <person name="Submissions S."/>
        </authorList>
    </citation>
    <scope>NUCLEOTIDE SEQUENCE</scope>
    <source>
        <strain evidence="1">WTE2008</strain>
    </source>
</reference>
<evidence type="ECO:0000313" key="1">
    <source>
        <dbReference type="EMBL" id="SMC83311.1"/>
    </source>
</evidence>
<organism evidence="1 2">
    <name type="scientific">Aristaeella lactis</name>
    <dbReference type="NCBI Taxonomy" id="3046383"/>
    <lineage>
        <taxon>Bacteria</taxon>
        <taxon>Bacillati</taxon>
        <taxon>Bacillota</taxon>
        <taxon>Clostridia</taxon>
        <taxon>Eubacteriales</taxon>
        <taxon>Aristaeellaceae</taxon>
        <taxon>Aristaeella</taxon>
    </lineage>
</organism>
<comment type="caution">
    <text evidence="1">The sequence shown here is derived from an EMBL/GenBank/DDBJ whole genome shotgun (WGS) entry which is preliminary data.</text>
</comment>
<sequence length="347" mass="38724">MFRMLGHIVREGELLWMISSAAEIGFRVSGATKVIVKLTADDAVLDPTLEPHLPRFEILLDGKQAVDSRLTEKETTVTVFDGNEKRDAEIRLIKLSESTSSLMALRDIETDGTIEPLPERPLKMEFIGDSITCGYGVEGKSEAETYTTATENAEKGYAVLTAEALGADATLTCFSGHGIISGYTDDPQIRNEEDLVSIYYEKEGRNDLPLPSGRKIQDYERDFSQFRPEYIVLNLGTNDLSWCGTDAARGRLFAGNYIEFLKTVRKHNPCTRILCVLGVMGTALNDMMRQAAEDYCRETGDRQVRVLAVEEQNAARDGYGADYHPNETTQRLLAGKVTDAIRKWMEQ</sequence>
<protein>
    <submittedName>
        <fullName evidence="1">Lysophospholipase L1</fullName>
    </submittedName>
</protein>
<name>A0AC61PPJ1_9FIRM</name>
<keyword evidence="2" id="KW-1185">Reference proteome</keyword>
<accession>A0AC61PPJ1</accession>
<dbReference type="EMBL" id="FWXZ01000007">
    <property type="protein sequence ID" value="SMC83311.1"/>
    <property type="molecule type" value="Genomic_DNA"/>
</dbReference>